<dbReference type="SUPFAM" id="SSF49899">
    <property type="entry name" value="Concanavalin A-like lectins/glucanases"/>
    <property type="match status" value="1"/>
</dbReference>
<keyword evidence="3" id="KW-1185">Reference proteome</keyword>
<sequence length="337" mass="35526">MTPGATVPSYRRTTAPSRLRAAVTAVGAALLTAAFVTPSGGPSSPQDRSAAAGAGIRGSLVAGYDFEHPDPVDAGRERDLGPSGTSLSLVNGGAAMRVRDDADPRRGHVLQTGQVSPEAAGNDDWKAGVYDPDGAESLHAFNGARQATVMGWFRTTGQNPSPDSGSDDPSDLYNAIGLAGVLTGDSNGHDVRALLELIDVDGELRLVALGRRLDGGESQTFAADGDWRTHLPDGKWVHLAATFDFDTGEMALYRNGRALSGSYVRDDDPWTLEGEPEPDLASPTDPRGLKIGGSFPQNTREANPCNCRMDDLLFLDRAATPGQVRAEYRRTAGRPAS</sequence>
<comment type="caution">
    <text evidence="2">The sequence shown here is derived from an EMBL/GenBank/DDBJ whole genome shotgun (WGS) entry which is preliminary data.</text>
</comment>
<dbReference type="InterPro" id="IPR013320">
    <property type="entry name" value="ConA-like_dom_sf"/>
</dbReference>
<dbReference type="EMBL" id="QUAK01000234">
    <property type="protein sequence ID" value="RFU82577.1"/>
    <property type="molecule type" value="Genomic_DNA"/>
</dbReference>
<reference evidence="2 3" key="1">
    <citation type="submission" date="2018-08" db="EMBL/GenBank/DDBJ databases">
        <title>Isolation, diversity and antifungal activity of Actinobacteria from wheat.</title>
        <authorList>
            <person name="Han C."/>
        </authorList>
    </citation>
    <scope>NUCLEOTIDE SEQUENCE [LARGE SCALE GENOMIC DNA]</scope>
    <source>
        <strain evidence="2 3">NEAU-YY421</strain>
    </source>
</reference>
<name>A0A372LX25_9ACTN</name>
<proteinExistence type="predicted"/>
<dbReference type="Gene3D" id="2.60.120.200">
    <property type="match status" value="1"/>
</dbReference>
<dbReference type="Proteomes" id="UP000263094">
    <property type="component" value="Unassembled WGS sequence"/>
</dbReference>
<protein>
    <recommendedName>
        <fullName evidence="4">LamG domain-containing protein</fullName>
    </recommendedName>
</protein>
<evidence type="ECO:0008006" key="4">
    <source>
        <dbReference type="Google" id="ProtNLM"/>
    </source>
</evidence>
<accession>A0A372LX25</accession>
<evidence type="ECO:0000313" key="3">
    <source>
        <dbReference type="Proteomes" id="UP000263094"/>
    </source>
</evidence>
<feature type="region of interest" description="Disordered" evidence="1">
    <location>
        <begin position="67"/>
        <end position="89"/>
    </location>
</feature>
<gene>
    <name evidence="2" type="ORF">DY218_31510</name>
</gene>
<feature type="compositionally biased region" description="Basic and acidic residues" evidence="1">
    <location>
        <begin position="67"/>
        <end position="80"/>
    </location>
</feature>
<evidence type="ECO:0000256" key="1">
    <source>
        <dbReference type="SAM" id="MobiDB-lite"/>
    </source>
</evidence>
<dbReference type="Pfam" id="PF13385">
    <property type="entry name" value="Laminin_G_3"/>
    <property type="match status" value="1"/>
</dbReference>
<dbReference type="AlphaFoldDB" id="A0A372LX25"/>
<feature type="region of interest" description="Disordered" evidence="1">
    <location>
        <begin position="268"/>
        <end position="303"/>
    </location>
</feature>
<dbReference type="OrthoDB" id="3553050at2"/>
<evidence type="ECO:0000313" key="2">
    <source>
        <dbReference type="EMBL" id="RFU82577.1"/>
    </source>
</evidence>
<organism evidence="2 3">
    <name type="scientific">Streptomyces triticagri</name>
    <dbReference type="NCBI Taxonomy" id="2293568"/>
    <lineage>
        <taxon>Bacteria</taxon>
        <taxon>Bacillati</taxon>
        <taxon>Actinomycetota</taxon>
        <taxon>Actinomycetes</taxon>
        <taxon>Kitasatosporales</taxon>
        <taxon>Streptomycetaceae</taxon>
        <taxon>Streptomyces</taxon>
    </lineage>
</organism>